<dbReference type="AlphaFoldDB" id="A0A1F6CN85"/>
<protein>
    <submittedName>
        <fullName evidence="8">Cytochrome C biogenesis protein</fullName>
    </submittedName>
</protein>
<feature type="domain" description="Cytochrome C biogenesis protein transmembrane" evidence="7">
    <location>
        <begin position="3"/>
        <end position="213"/>
    </location>
</feature>
<proteinExistence type="inferred from homology"/>
<evidence type="ECO:0000313" key="9">
    <source>
        <dbReference type="Proteomes" id="UP000176445"/>
    </source>
</evidence>
<feature type="transmembrane region" description="Helical" evidence="6">
    <location>
        <begin position="200"/>
        <end position="216"/>
    </location>
</feature>
<dbReference type="GO" id="GO:0017004">
    <property type="term" value="P:cytochrome complex assembly"/>
    <property type="evidence" value="ECO:0007669"/>
    <property type="project" value="InterPro"/>
</dbReference>
<feature type="transmembrane region" description="Helical" evidence="6">
    <location>
        <begin position="155"/>
        <end position="179"/>
    </location>
</feature>
<dbReference type="EMBL" id="MFKW01000045">
    <property type="protein sequence ID" value="OGG50666.1"/>
    <property type="molecule type" value="Genomic_DNA"/>
</dbReference>
<evidence type="ECO:0000313" key="8">
    <source>
        <dbReference type="EMBL" id="OGG50666.1"/>
    </source>
</evidence>
<comment type="subcellular location">
    <subcellularLocation>
        <location evidence="1">Membrane</location>
        <topology evidence="1">Multi-pass membrane protein</topology>
    </subcellularLocation>
</comment>
<sequence length="245" mass="26472">MMALLLLSFVAGVLTVLAPCVLPLLPIIIGGAVQDARRRWKPYVITASLAVSIVLFTLLLKVSVVFLSVPPQSWQIISGIILLAIGIAMTFPALWEKIAARGGRITRWANVVLARGHQRNSIAGDVMIGAALGPVFSSCSPTYFVILATVLPQNFFLGIVHLFAYALGLALVLLLVALAGRRLLSTLGVIADPHGRFKRAMGVLFLIVGIAVVSGWDKKLETQLITSGAFDWLTNVEYRFLKNVE</sequence>
<dbReference type="InterPro" id="IPR051790">
    <property type="entry name" value="Cytochrome_c-biogenesis_DsbD"/>
</dbReference>
<keyword evidence="5 6" id="KW-0472">Membrane</keyword>
<dbReference type="PANTHER" id="PTHR31272:SF9">
    <property type="entry name" value="BLL1027 PROTEIN"/>
    <property type="match status" value="1"/>
</dbReference>
<gene>
    <name evidence="8" type="ORF">A2704_06905</name>
</gene>
<evidence type="ECO:0000256" key="3">
    <source>
        <dbReference type="ARBA" id="ARBA00022692"/>
    </source>
</evidence>
<comment type="similarity">
    <text evidence="2">Belongs to the DsbD family.</text>
</comment>
<feature type="transmembrane region" description="Helical" evidence="6">
    <location>
        <begin position="43"/>
        <end position="67"/>
    </location>
</feature>
<evidence type="ECO:0000256" key="1">
    <source>
        <dbReference type="ARBA" id="ARBA00004141"/>
    </source>
</evidence>
<comment type="caution">
    <text evidence="8">The sequence shown here is derived from an EMBL/GenBank/DDBJ whole genome shotgun (WGS) entry which is preliminary data.</text>
</comment>
<dbReference type="GO" id="GO:0016020">
    <property type="term" value="C:membrane"/>
    <property type="evidence" value="ECO:0007669"/>
    <property type="project" value="UniProtKB-SubCell"/>
</dbReference>
<evidence type="ECO:0000259" key="7">
    <source>
        <dbReference type="Pfam" id="PF02683"/>
    </source>
</evidence>
<feature type="transmembrane region" description="Helical" evidence="6">
    <location>
        <begin position="126"/>
        <end position="149"/>
    </location>
</feature>
<keyword evidence="3 6" id="KW-0812">Transmembrane</keyword>
<name>A0A1F6CN85_9BACT</name>
<keyword evidence="4 6" id="KW-1133">Transmembrane helix</keyword>
<evidence type="ECO:0000256" key="4">
    <source>
        <dbReference type="ARBA" id="ARBA00022989"/>
    </source>
</evidence>
<reference evidence="8 9" key="1">
    <citation type="journal article" date="2016" name="Nat. Commun.">
        <title>Thousands of microbial genomes shed light on interconnected biogeochemical processes in an aquifer system.</title>
        <authorList>
            <person name="Anantharaman K."/>
            <person name="Brown C.T."/>
            <person name="Hug L.A."/>
            <person name="Sharon I."/>
            <person name="Castelle C.J."/>
            <person name="Probst A.J."/>
            <person name="Thomas B.C."/>
            <person name="Singh A."/>
            <person name="Wilkins M.J."/>
            <person name="Karaoz U."/>
            <person name="Brodie E.L."/>
            <person name="Williams K.H."/>
            <person name="Hubbard S.S."/>
            <person name="Banfield J.F."/>
        </authorList>
    </citation>
    <scope>NUCLEOTIDE SEQUENCE [LARGE SCALE GENOMIC DNA]</scope>
</reference>
<dbReference type="PANTHER" id="PTHR31272">
    <property type="entry name" value="CYTOCHROME C-TYPE BIOGENESIS PROTEIN HI_1454-RELATED"/>
    <property type="match status" value="1"/>
</dbReference>
<evidence type="ECO:0000256" key="2">
    <source>
        <dbReference type="ARBA" id="ARBA00006143"/>
    </source>
</evidence>
<dbReference type="Proteomes" id="UP000176445">
    <property type="component" value="Unassembled WGS sequence"/>
</dbReference>
<organism evidence="8 9">
    <name type="scientific">Candidatus Kaiserbacteria bacterium RIFCSPHIGHO2_01_FULL_54_36b</name>
    <dbReference type="NCBI Taxonomy" id="1798483"/>
    <lineage>
        <taxon>Bacteria</taxon>
        <taxon>Candidatus Kaiseribacteriota</taxon>
    </lineage>
</organism>
<evidence type="ECO:0000256" key="5">
    <source>
        <dbReference type="ARBA" id="ARBA00023136"/>
    </source>
</evidence>
<feature type="transmembrane region" description="Helical" evidence="6">
    <location>
        <begin position="73"/>
        <end position="95"/>
    </location>
</feature>
<dbReference type="InterPro" id="IPR003834">
    <property type="entry name" value="Cyt_c_assmbl_TM_dom"/>
</dbReference>
<evidence type="ECO:0000256" key="6">
    <source>
        <dbReference type="SAM" id="Phobius"/>
    </source>
</evidence>
<feature type="transmembrane region" description="Helical" evidence="6">
    <location>
        <begin position="6"/>
        <end position="31"/>
    </location>
</feature>
<accession>A0A1F6CN85</accession>
<dbReference type="Pfam" id="PF02683">
    <property type="entry name" value="DsbD_TM"/>
    <property type="match status" value="1"/>
</dbReference>